<accession>A0A8J5T7G9</accession>
<protein>
    <submittedName>
        <fullName evidence="8">Lipase 3-like 3</fullName>
    </submittedName>
</protein>
<gene>
    <name evidence="8" type="primary">Lip3-L3</name>
    <name evidence="8" type="ORF">Hamer_G017954</name>
</gene>
<dbReference type="InterPro" id="IPR000073">
    <property type="entry name" value="AB_hydrolase_1"/>
</dbReference>
<keyword evidence="9" id="KW-1185">Reference proteome</keyword>
<dbReference type="InterPro" id="IPR029058">
    <property type="entry name" value="AB_hydrolase_fold"/>
</dbReference>
<evidence type="ECO:0000256" key="3">
    <source>
        <dbReference type="ARBA" id="ARBA00022801"/>
    </source>
</evidence>
<feature type="domain" description="AB hydrolase-1" evidence="7">
    <location>
        <begin position="21"/>
        <end position="102"/>
    </location>
</feature>
<evidence type="ECO:0000256" key="5">
    <source>
        <dbReference type="ARBA" id="ARBA00023098"/>
    </source>
</evidence>
<evidence type="ECO:0000256" key="2">
    <source>
        <dbReference type="ARBA" id="ARBA00022729"/>
    </source>
</evidence>
<evidence type="ECO:0000313" key="8">
    <source>
        <dbReference type="EMBL" id="KAG7173669.1"/>
    </source>
</evidence>
<proteinExistence type="inferred from homology"/>
<keyword evidence="5" id="KW-0443">Lipid metabolism</keyword>
<dbReference type="FunFam" id="3.40.50.1820:FF:000057">
    <property type="entry name" value="Lipase"/>
    <property type="match status" value="1"/>
</dbReference>
<evidence type="ECO:0000256" key="1">
    <source>
        <dbReference type="ARBA" id="ARBA00010701"/>
    </source>
</evidence>
<keyword evidence="4" id="KW-0442">Lipid degradation</keyword>
<keyword evidence="6" id="KW-0325">Glycoprotein</keyword>
<dbReference type="GO" id="GO:0016787">
    <property type="term" value="F:hydrolase activity"/>
    <property type="evidence" value="ECO:0007669"/>
    <property type="project" value="UniProtKB-KW"/>
</dbReference>
<name>A0A8J5T7G9_HOMAM</name>
<dbReference type="SUPFAM" id="SSF53474">
    <property type="entry name" value="alpha/beta-Hydrolases"/>
    <property type="match status" value="1"/>
</dbReference>
<evidence type="ECO:0000313" key="9">
    <source>
        <dbReference type="Proteomes" id="UP000747542"/>
    </source>
</evidence>
<comment type="caution">
    <text evidence="8">The sequence shown here is derived from an EMBL/GenBank/DDBJ whole genome shotgun (WGS) entry which is preliminary data.</text>
</comment>
<dbReference type="PANTHER" id="PTHR11005">
    <property type="entry name" value="LYSOSOMAL ACID LIPASE-RELATED"/>
    <property type="match status" value="1"/>
</dbReference>
<dbReference type="AlphaFoldDB" id="A0A8J5T7G9"/>
<keyword evidence="3" id="KW-0378">Hydrolase</keyword>
<comment type="similarity">
    <text evidence="1">Belongs to the AB hydrolase superfamily. Lipase family.</text>
</comment>
<dbReference type="EMBL" id="JAHLQT010009070">
    <property type="protein sequence ID" value="KAG7173669.1"/>
    <property type="molecule type" value="Genomic_DNA"/>
</dbReference>
<dbReference type="Proteomes" id="UP000747542">
    <property type="component" value="Unassembled WGS sequence"/>
</dbReference>
<dbReference type="Pfam" id="PF00561">
    <property type="entry name" value="Abhydrolase_1"/>
    <property type="match status" value="1"/>
</dbReference>
<sequence length="306" mass="35343">MESSADFVMNDPDQALGFMMADAGYDVWLGNNRGNYYGRQHVTLSPEKPEFWDYSWNEMAFYDVPAMLSYVRQASNVEQVFYVGHSMGCALLFAAMHYHPHVNSWIRVVAGMAPSSYTYHKRGPIGFLAPFIDRLDRELTKRGIVELLRLDPETSSTVSEVCGSKSITNFVFLYYFVEEDRIMLISDLLSYTTGTGLHVFTHLLQLHRSRRFQAFDYGEERNLEKYGTPLPPPLLNRVKVPVGLFYSDNDWVVDALDVLRTASELPSLALLHRVPLKDFNHLDFLWSENAHYLVYHPLIRFFNDFP</sequence>
<dbReference type="Gene3D" id="3.40.50.1820">
    <property type="entry name" value="alpha/beta hydrolase"/>
    <property type="match status" value="1"/>
</dbReference>
<reference evidence="8" key="1">
    <citation type="journal article" date="2021" name="Sci. Adv.">
        <title>The American lobster genome reveals insights on longevity, neural, and immune adaptations.</title>
        <authorList>
            <person name="Polinski J.M."/>
            <person name="Zimin A.V."/>
            <person name="Clark K.F."/>
            <person name="Kohn A.B."/>
            <person name="Sadowski N."/>
            <person name="Timp W."/>
            <person name="Ptitsyn A."/>
            <person name="Khanna P."/>
            <person name="Romanova D.Y."/>
            <person name="Williams P."/>
            <person name="Greenwood S.J."/>
            <person name="Moroz L.L."/>
            <person name="Walt D.R."/>
            <person name="Bodnar A.G."/>
        </authorList>
    </citation>
    <scope>NUCLEOTIDE SEQUENCE</scope>
    <source>
        <strain evidence="8">GMGI-L3</strain>
    </source>
</reference>
<evidence type="ECO:0000256" key="4">
    <source>
        <dbReference type="ARBA" id="ARBA00022963"/>
    </source>
</evidence>
<evidence type="ECO:0000259" key="7">
    <source>
        <dbReference type="Pfam" id="PF00561"/>
    </source>
</evidence>
<dbReference type="GO" id="GO:0016042">
    <property type="term" value="P:lipid catabolic process"/>
    <property type="evidence" value="ECO:0007669"/>
    <property type="project" value="UniProtKB-KW"/>
</dbReference>
<keyword evidence="2" id="KW-0732">Signal</keyword>
<organism evidence="8 9">
    <name type="scientific">Homarus americanus</name>
    <name type="common">American lobster</name>
    <dbReference type="NCBI Taxonomy" id="6706"/>
    <lineage>
        <taxon>Eukaryota</taxon>
        <taxon>Metazoa</taxon>
        <taxon>Ecdysozoa</taxon>
        <taxon>Arthropoda</taxon>
        <taxon>Crustacea</taxon>
        <taxon>Multicrustacea</taxon>
        <taxon>Malacostraca</taxon>
        <taxon>Eumalacostraca</taxon>
        <taxon>Eucarida</taxon>
        <taxon>Decapoda</taxon>
        <taxon>Pleocyemata</taxon>
        <taxon>Astacidea</taxon>
        <taxon>Nephropoidea</taxon>
        <taxon>Nephropidae</taxon>
        <taxon>Homarus</taxon>
    </lineage>
</organism>
<evidence type="ECO:0000256" key="6">
    <source>
        <dbReference type="ARBA" id="ARBA00023180"/>
    </source>
</evidence>